<dbReference type="EnsemblMetazoa" id="MESCA006882-RA">
    <property type="protein sequence ID" value="MESCA006882-PA"/>
    <property type="gene ID" value="MESCA006882"/>
</dbReference>
<name>T1GT61_MEGSC</name>
<evidence type="ECO:0000313" key="2">
    <source>
        <dbReference type="Proteomes" id="UP000015102"/>
    </source>
</evidence>
<proteinExistence type="predicted"/>
<keyword evidence="2" id="KW-1185">Reference proteome</keyword>
<reference evidence="2" key="1">
    <citation type="submission" date="2013-02" db="EMBL/GenBank/DDBJ databases">
        <authorList>
            <person name="Hughes D."/>
        </authorList>
    </citation>
    <scope>NUCLEOTIDE SEQUENCE</scope>
    <source>
        <strain>Durham</strain>
        <strain evidence="2">NC isolate 2 -- Noor lab</strain>
    </source>
</reference>
<evidence type="ECO:0000313" key="1">
    <source>
        <dbReference type="EnsemblMetazoa" id="MESCA006882-PA"/>
    </source>
</evidence>
<dbReference type="EMBL" id="CAQQ02392699">
    <property type="status" value="NOT_ANNOTATED_CDS"/>
    <property type="molecule type" value="Genomic_DNA"/>
</dbReference>
<accession>T1GT61</accession>
<dbReference type="HOGENOM" id="CLU_2834050_0_0_1"/>
<organism evidence="1 2">
    <name type="scientific">Megaselia scalaris</name>
    <name type="common">Humpbacked fly</name>
    <name type="synonym">Phora scalaris</name>
    <dbReference type="NCBI Taxonomy" id="36166"/>
    <lineage>
        <taxon>Eukaryota</taxon>
        <taxon>Metazoa</taxon>
        <taxon>Ecdysozoa</taxon>
        <taxon>Arthropoda</taxon>
        <taxon>Hexapoda</taxon>
        <taxon>Insecta</taxon>
        <taxon>Pterygota</taxon>
        <taxon>Neoptera</taxon>
        <taxon>Endopterygota</taxon>
        <taxon>Diptera</taxon>
        <taxon>Brachycera</taxon>
        <taxon>Muscomorpha</taxon>
        <taxon>Platypezoidea</taxon>
        <taxon>Phoridae</taxon>
        <taxon>Megaseliini</taxon>
        <taxon>Megaselia</taxon>
    </lineage>
</organism>
<protein>
    <submittedName>
        <fullName evidence="1">Uncharacterized protein</fullName>
    </submittedName>
</protein>
<dbReference type="EMBL" id="CAQQ02392700">
    <property type="status" value="NOT_ANNOTATED_CDS"/>
    <property type="molecule type" value="Genomic_DNA"/>
</dbReference>
<reference evidence="1" key="2">
    <citation type="submission" date="2015-06" db="UniProtKB">
        <authorList>
            <consortium name="EnsemblMetazoa"/>
        </authorList>
    </citation>
    <scope>IDENTIFICATION</scope>
</reference>
<dbReference type="Proteomes" id="UP000015102">
    <property type="component" value="Unassembled WGS sequence"/>
</dbReference>
<dbReference type="AlphaFoldDB" id="T1GT61"/>
<sequence length="66" mass="7753">MSDYILYSPSIQTSPKMMRITQNKKVATHNVNADFYCYAMVTDHEETDIESDEKLWTLYLSKSLKK</sequence>